<organism evidence="1 2">
    <name type="scientific">Physocladia obscura</name>
    <dbReference type="NCBI Taxonomy" id="109957"/>
    <lineage>
        <taxon>Eukaryota</taxon>
        <taxon>Fungi</taxon>
        <taxon>Fungi incertae sedis</taxon>
        <taxon>Chytridiomycota</taxon>
        <taxon>Chytridiomycota incertae sedis</taxon>
        <taxon>Chytridiomycetes</taxon>
        <taxon>Chytridiales</taxon>
        <taxon>Chytriomycetaceae</taxon>
        <taxon>Physocladia</taxon>
    </lineage>
</organism>
<dbReference type="EMBL" id="JADGJH010002740">
    <property type="protein sequence ID" value="KAJ3095162.1"/>
    <property type="molecule type" value="Genomic_DNA"/>
</dbReference>
<name>A0AAD5XCY6_9FUNG</name>
<protein>
    <submittedName>
        <fullName evidence="1">Uncharacterized protein</fullName>
    </submittedName>
</protein>
<dbReference type="Proteomes" id="UP001211907">
    <property type="component" value="Unassembled WGS sequence"/>
</dbReference>
<comment type="caution">
    <text evidence="1">The sequence shown here is derived from an EMBL/GenBank/DDBJ whole genome shotgun (WGS) entry which is preliminary data.</text>
</comment>
<sequence>MVKIYSRTGTVWIATPSESFELQSTEGVQKVVAGRDVVSWRSEFDKWPQTKESLAQSYYPTNIKKFITLKEHPEPLEFVQYKPKPNQFISVRDPKENETTVVLPTGDILNVDPAVDVIAHKVAADGSAIGNEYVMKVVALHENYAAV</sequence>
<keyword evidence="2" id="KW-1185">Reference proteome</keyword>
<evidence type="ECO:0000313" key="2">
    <source>
        <dbReference type="Proteomes" id="UP001211907"/>
    </source>
</evidence>
<proteinExistence type="predicted"/>
<evidence type="ECO:0000313" key="1">
    <source>
        <dbReference type="EMBL" id="KAJ3095162.1"/>
    </source>
</evidence>
<gene>
    <name evidence="1" type="ORF">HK100_005903</name>
</gene>
<accession>A0AAD5XCY6</accession>
<dbReference type="AlphaFoldDB" id="A0AAD5XCY6"/>
<reference evidence="1" key="1">
    <citation type="submission" date="2020-05" db="EMBL/GenBank/DDBJ databases">
        <title>Phylogenomic resolution of chytrid fungi.</title>
        <authorList>
            <person name="Stajich J.E."/>
            <person name="Amses K."/>
            <person name="Simmons R."/>
            <person name="Seto K."/>
            <person name="Myers J."/>
            <person name="Bonds A."/>
            <person name="Quandt C.A."/>
            <person name="Barry K."/>
            <person name="Liu P."/>
            <person name="Grigoriev I."/>
            <person name="Longcore J.E."/>
            <person name="James T.Y."/>
        </authorList>
    </citation>
    <scope>NUCLEOTIDE SEQUENCE</scope>
    <source>
        <strain evidence="1">JEL0513</strain>
    </source>
</reference>